<dbReference type="AlphaFoldDB" id="A0A6C0DNM7"/>
<sequence>MVFCLCFLFEKLNKELFGLLDRKKPTNVT</sequence>
<dbReference type="EMBL" id="MN739646">
    <property type="protein sequence ID" value="QHT17914.1"/>
    <property type="molecule type" value="Genomic_DNA"/>
</dbReference>
<name>A0A6C0DNM7_9ZZZZ</name>
<organism evidence="1">
    <name type="scientific">viral metagenome</name>
    <dbReference type="NCBI Taxonomy" id="1070528"/>
    <lineage>
        <taxon>unclassified sequences</taxon>
        <taxon>metagenomes</taxon>
        <taxon>organismal metagenomes</taxon>
    </lineage>
</organism>
<protein>
    <submittedName>
        <fullName evidence="1">Uncharacterized protein</fullName>
    </submittedName>
</protein>
<evidence type="ECO:0000313" key="1">
    <source>
        <dbReference type="EMBL" id="QHT17914.1"/>
    </source>
</evidence>
<proteinExistence type="predicted"/>
<reference evidence="1" key="1">
    <citation type="journal article" date="2020" name="Nature">
        <title>Giant virus diversity and host interactions through global metagenomics.</title>
        <authorList>
            <person name="Schulz F."/>
            <person name="Roux S."/>
            <person name="Paez-Espino D."/>
            <person name="Jungbluth S."/>
            <person name="Walsh D.A."/>
            <person name="Denef V.J."/>
            <person name="McMahon K.D."/>
            <person name="Konstantinidis K.T."/>
            <person name="Eloe-Fadrosh E.A."/>
            <person name="Kyrpides N.C."/>
            <person name="Woyke T."/>
        </authorList>
    </citation>
    <scope>NUCLEOTIDE SEQUENCE</scope>
    <source>
        <strain evidence="1">GVMAG-M-3300023174-3</strain>
    </source>
</reference>
<accession>A0A6C0DNM7</accession>